<keyword evidence="5" id="KW-0347">Helicase</keyword>
<evidence type="ECO:0000259" key="11">
    <source>
        <dbReference type="PROSITE" id="PS51194"/>
    </source>
</evidence>
<keyword evidence="7 9" id="KW-0238">DNA-binding</keyword>
<keyword evidence="13" id="KW-1185">Reference proteome</keyword>
<keyword evidence="6 9" id="KW-0067">ATP-binding</keyword>
<dbReference type="SUPFAM" id="SSF141259">
    <property type="entry name" value="CarD-like"/>
    <property type="match status" value="1"/>
</dbReference>
<dbReference type="Pfam" id="PF02559">
    <property type="entry name" value="CarD_TRCF_RID"/>
    <property type="match status" value="1"/>
</dbReference>
<protein>
    <recommendedName>
        <fullName evidence="9">Transcription-repair-coupling factor</fullName>
        <shortName evidence="9">TRCF</shortName>
        <ecNumber evidence="9">3.6.4.-</ecNumber>
    </recommendedName>
</protein>
<feature type="domain" description="Helicase C-terminal" evidence="11">
    <location>
        <begin position="819"/>
        <end position="973"/>
    </location>
</feature>
<evidence type="ECO:0000256" key="8">
    <source>
        <dbReference type="ARBA" id="ARBA00023204"/>
    </source>
</evidence>
<keyword evidence="3 9" id="KW-0227">DNA damage</keyword>
<dbReference type="NCBIfam" id="TIGR00580">
    <property type="entry name" value="mfd"/>
    <property type="match status" value="1"/>
</dbReference>
<dbReference type="InterPro" id="IPR027417">
    <property type="entry name" value="P-loop_NTPase"/>
</dbReference>
<evidence type="ECO:0000256" key="7">
    <source>
        <dbReference type="ARBA" id="ARBA00023125"/>
    </source>
</evidence>
<dbReference type="EMBL" id="JBIACJ010000021">
    <property type="protein sequence ID" value="MFE8698814.1"/>
    <property type="molecule type" value="Genomic_DNA"/>
</dbReference>
<dbReference type="SMART" id="SM00487">
    <property type="entry name" value="DEXDc"/>
    <property type="match status" value="1"/>
</dbReference>
<evidence type="ECO:0000313" key="12">
    <source>
        <dbReference type="EMBL" id="MFE8698814.1"/>
    </source>
</evidence>
<dbReference type="Pfam" id="PF03461">
    <property type="entry name" value="TRCF"/>
    <property type="match status" value="1"/>
</dbReference>
<dbReference type="PROSITE" id="PS51194">
    <property type="entry name" value="HELICASE_CTER"/>
    <property type="match status" value="1"/>
</dbReference>
<dbReference type="InterPro" id="IPR005118">
    <property type="entry name" value="TRCF_C"/>
</dbReference>
<dbReference type="Proteomes" id="UP001601058">
    <property type="component" value="Unassembled WGS sequence"/>
</dbReference>
<dbReference type="Gene3D" id="3.40.50.300">
    <property type="entry name" value="P-loop containing nucleotide triphosphate hydrolases"/>
    <property type="match status" value="2"/>
</dbReference>
<dbReference type="CDD" id="cd18810">
    <property type="entry name" value="SF2_C_TRCF"/>
    <property type="match status" value="1"/>
</dbReference>
<dbReference type="Gene3D" id="3.90.1150.50">
    <property type="entry name" value="Transcription-repair-coupling factor, D7 domain"/>
    <property type="match status" value="1"/>
</dbReference>
<evidence type="ECO:0000256" key="3">
    <source>
        <dbReference type="ARBA" id="ARBA00022763"/>
    </source>
</evidence>
<sequence length="1178" mass="134272">MIGLKHMISQQDDVRSVLSGIKEGLKEQLISGLSGSARTLFLAAVYEQTRKPMLVVTHNLLQAQKLYEDVAHLAGESEVFLYPANELIAAEISIASPELKAQRIEVLNYWSKSKKGIMIAPMAGLRKILPPAPLWKSCQLTLKVGDELLEEQFMQFIQMGYARVEMVSSPGEFSVRGGILDIYPLTENDPVRIELFDTEVDSIRSFSLEDQRSKEKLAEVTIGPATEYPLQAEHVQKIIEKLESGLGASLKKLKDEKAKTLLAQNIGYDLERLRTGSKPEQLFKYLSFAYEEGNSLIDYLPDNGLIFIDEISRVQEMNDSLEKEEAEWYTSLLSEGQIIHDVKISHSLRGFLHKKKQPVIYMSLFLRHVPNTNPENIINVTCKQMQNFHGQMNVLKGELDRWKKGNYTVILLGPGEEHVKKLKRVLEDYDIEVLFIDEKQPLLLGKAQIVEGNLQTGFELPTQKLAVITEEELFNKRTKKKPRRQKLSNAERIKSYSELKIGDHVVHVNHGIGKYLGIETLEINGVHKDYLHIRYQGSDKLYVPVEQIDLVQKYVGSEAKEPKIYKLGGNDWKRVKKKVESSVQDIADDLIKLYAEREASKGHAFSPDGEMQREFEAAFAYQETEDQLRSIHEIKKDMERERPMDRLLCGDVGYGKTEVAIRAVFKAIADGKQAAILVPTTILAQQHYETMRERFQDFPIEIGLLSRFRSRKQQTETIKGLKTGSVDVVVGTHRILSKDISYRDLGLLIVDEEQRFGVTHKEKIKQLKTNVDVLTLTATPIPRTLHMSMLGVRDLSVIETPPENRFPIQTYVMEYNGGMVREAIERELARDGQVYFLYNRVEDIERKAEEISMLVPDARVTYAHGQMSENELESVMLSFLSGEFDVLVSTTIIETGVDIPNVNTLIVHDADKMGLSQLYQLRGRVGRSNRVAYAYFTYRKDKVLTEVAEKRLQAIKEFTELGSGFKIAMRDLSIRGAGNLLGAEQHGFIDSVGFDLYSQMLKEAIEDRKGDLHEEAKQRTEVDLEIDAYIPDSYIADGHQKIEMYKRFRGAHSLEDMEELNEEMLDRFGEYPNEVAYLFQMTEMKVYGENIGIETIKQSKNEVLILLSEKASAQIDGQKIFQLTSKYGRTVGLGMEGKKLKAVLHIKGIKPSEWLTIAFEIVRGLYESKKEEQSQMMQ</sequence>
<dbReference type="InterPro" id="IPR036101">
    <property type="entry name" value="CarD-like/TRCF_RID_sf"/>
</dbReference>
<dbReference type="PANTHER" id="PTHR47964">
    <property type="entry name" value="ATP-DEPENDENT DNA HELICASE HOMOLOG RECG, CHLOROPLASTIC"/>
    <property type="match status" value="1"/>
</dbReference>
<dbReference type="SMART" id="SM01058">
    <property type="entry name" value="CarD_TRCF"/>
    <property type="match status" value="1"/>
</dbReference>
<evidence type="ECO:0000256" key="9">
    <source>
        <dbReference type="HAMAP-Rule" id="MF_00969"/>
    </source>
</evidence>
<dbReference type="SMART" id="SM00490">
    <property type="entry name" value="HELICc"/>
    <property type="match status" value="1"/>
</dbReference>
<name>A0ABW6K4X3_9BACI</name>
<comment type="similarity">
    <text evidence="9">In the C-terminal section; belongs to the helicase family. RecG subfamily.</text>
</comment>
<dbReference type="SUPFAM" id="SSF52540">
    <property type="entry name" value="P-loop containing nucleoside triphosphate hydrolases"/>
    <property type="match status" value="4"/>
</dbReference>
<dbReference type="PANTHER" id="PTHR47964:SF1">
    <property type="entry name" value="ATP-DEPENDENT DNA HELICASE HOMOLOG RECG, CHLOROPLASTIC"/>
    <property type="match status" value="1"/>
</dbReference>
<dbReference type="Gene3D" id="3.30.2060.10">
    <property type="entry name" value="Penicillin-binding protein 1b domain"/>
    <property type="match status" value="1"/>
</dbReference>
<evidence type="ECO:0000256" key="1">
    <source>
        <dbReference type="ARBA" id="ARBA00022490"/>
    </source>
</evidence>
<dbReference type="InterPro" id="IPR037235">
    <property type="entry name" value="TRCF-like_C_D7"/>
</dbReference>
<dbReference type="InterPro" id="IPR014001">
    <property type="entry name" value="Helicase_ATP-bd"/>
</dbReference>
<proteinExistence type="inferred from homology"/>
<dbReference type="HAMAP" id="MF_00969">
    <property type="entry name" value="TRCF"/>
    <property type="match status" value="1"/>
</dbReference>
<accession>A0ABW6K4X3</accession>
<dbReference type="InterPro" id="IPR001650">
    <property type="entry name" value="Helicase_C-like"/>
</dbReference>
<dbReference type="InterPro" id="IPR047112">
    <property type="entry name" value="RecG/Mfd"/>
</dbReference>
<dbReference type="PROSITE" id="PS51192">
    <property type="entry name" value="HELICASE_ATP_BIND_1"/>
    <property type="match status" value="1"/>
</dbReference>
<evidence type="ECO:0000256" key="6">
    <source>
        <dbReference type="ARBA" id="ARBA00022840"/>
    </source>
</evidence>
<dbReference type="SUPFAM" id="SSF143517">
    <property type="entry name" value="TRCF domain-like"/>
    <property type="match status" value="1"/>
</dbReference>
<dbReference type="Pfam" id="PF17757">
    <property type="entry name" value="UvrB_inter"/>
    <property type="match status" value="1"/>
</dbReference>
<comment type="caution">
    <text evidence="12">The sequence shown here is derived from an EMBL/GenBank/DDBJ whole genome shotgun (WGS) entry which is preliminary data.</text>
</comment>
<keyword evidence="4 9" id="KW-0378">Hydrolase</keyword>
<comment type="similarity">
    <text evidence="9">In the N-terminal section; belongs to the UvrB family.</text>
</comment>
<evidence type="ECO:0000256" key="4">
    <source>
        <dbReference type="ARBA" id="ARBA00022801"/>
    </source>
</evidence>
<dbReference type="CDD" id="cd17991">
    <property type="entry name" value="DEXHc_TRCF"/>
    <property type="match status" value="1"/>
</dbReference>
<feature type="domain" description="Helicase ATP-binding" evidence="10">
    <location>
        <begin position="637"/>
        <end position="798"/>
    </location>
</feature>
<dbReference type="InterPro" id="IPR011545">
    <property type="entry name" value="DEAD/DEAH_box_helicase_dom"/>
</dbReference>
<dbReference type="InterPro" id="IPR004576">
    <property type="entry name" value="Mfd"/>
</dbReference>
<dbReference type="Gene3D" id="2.40.10.170">
    <property type="match status" value="1"/>
</dbReference>
<dbReference type="RefSeq" id="WP_389223843.1">
    <property type="nucleotide sequence ID" value="NZ_JBIACJ010000021.1"/>
</dbReference>
<gene>
    <name evidence="9 12" type="primary">mfd</name>
    <name evidence="12" type="ORF">ACFYKT_21245</name>
</gene>
<dbReference type="Gene3D" id="3.40.50.11180">
    <property type="match status" value="1"/>
</dbReference>
<dbReference type="InterPro" id="IPR003711">
    <property type="entry name" value="CarD-like/TRCF_RID"/>
</dbReference>
<evidence type="ECO:0000256" key="2">
    <source>
        <dbReference type="ARBA" id="ARBA00022741"/>
    </source>
</evidence>
<evidence type="ECO:0000256" key="5">
    <source>
        <dbReference type="ARBA" id="ARBA00022806"/>
    </source>
</evidence>
<dbReference type="InterPro" id="IPR041471">
    <property type="entry name" value="UvrB_inter"/>
</dbReference>
<keyword evidence="8 9" id="KW-0234">DNA repair</keyword>
<comment type="function">
    <text evidence="9">Couples transcription and DNA repair by recognizing RNA polymerase (RNAP) stalled at DNA lesions. Mediates ATP-dependent release of RNAP and its truncated transcript from the DNA, and recruitment of nucleotide excision repair machinery to the damaged site.</text>
</comment>
<organism evidence="12 13">
    <name type="scientific">Cytobacillus mangrovibacter</name>
    <dbReference type="NCBI Taxonomy" id="3299024"/>
    <lineage>
        <taxon>Bacteria</taxon>
        <taxon>Bacillati</taxon>
        <taxon>Bacillota</taxon>
        <taxon>Bacilli</taxon>
        <taxon>Bacillales</taxon>
        <taxon>Bacillaceae</taxon>
        <taxon>Cytobacillus</taxon>
    </lineage>
</organism>
<dbReference type="SMART" id="SM00982">
    <property type="entry name" value="TRCF"/>
    <property type="match status" value="1"/>
</dbReference>
<dbReference type="Pfam" id="PF00270">
    <property type="entry name" value="DEAD"/>
    <property type="match status" value="1"/>
</dbReference>
<reference evidence="12 13" key="1">
    <citation type="submission" date="2024-08" db="EMBL/GenBank/DDBJ databases">
        <title>Two novel Cytobacillus novel species.</title>
        <authorList>
            <person name="Liu G."/>
        </authorList>
    </citation>
    <scope>NUCLEOTIDE SEQUENCE [LARGE SCALE GENOMIC DNA]</scope>
    <source>
        <strain evidence="12 13">FJAT-53684</strain>
    </source>
</reference>
<dbReference type="Pfam" id="PF00271">
    <property type="entry name" value="Helicase_C"/>
    <property type="match status" value="1"/>
</dbReference>
<dbReference type="EC" id="3.6.4.-" evidence="9"/>
<keyword evidence="2 9" id="KW-0547">Nucleotide-binding</keyword>
<comment type="subcellular location">
    <subcellularLocation>
        <location evidence="9">Cytoplasm</location>
    </subcellularLocation>
</comment>
<keyword evidence="1 9" id="KW-0963">Cytoplasm</keyword>
<evidence type="ECO:0000313" key="13">
    <source>
        <dbReference type="Proteomes" id="UP001601058"/>
    </source>
</evidence>
<evidence type="ECO:0000259" key="10">
    <source>
        <dbReference type="PROSITE" id="PS51192"/>
    </source>
</evidence>